<name>A0ABU6XLJ2_9FABA</name>
<gene>
    <name evidence="2" type="ORF">PIB30_058695</name>
</gene>
<comment type="caution">
    <text evidence="2">The sequence shown here is derived from an EMBL/GenBank/DDBJ whole genome shotgun (WGS) entry which is preliminary data.</text>
</comment>
<evidence type="ECO:0000256" key="1">
    <source>
        <dbReference type="SAM" id="MobiDB-lite"/>
    </source>
</evidence>
<evidence type="ECO:0000313" key="2">
    <source>
        <dbReference type="EMBL" id="MED6197658.1"/>
    </source>
</evidence>
<accession>A0ABU6XLJ2</accession>
<keyword evidence="3" id="KW-1185">Reference proteome</keyword>
<proteinExistence type="predicted"/>
<protein>
    <submittedName>
        <fullName evidence="2">Uncharacterized protein</fullName>
    </submittedName>
</protein>
<organism evidence="2 3">
    <name type="scientific">Stylosanthes scabra</name>
    <dbReference type="NCBI Taxonomy" id="79078"/>
    <lineage>
        <taxon>Eukaryota</taxon>
        <taxon>Viridiplantae</taxon>
        <taxon>Streptophyta</taxon>
        <taxon>Embryophyta</taxon>
        <taxon>Tracheophyta</taxon>
        <taxon>Spermatophyta</taxon>
        <taxon>Magnoliopsida</taxon>
        <taxon>eudicotyledons</taxon>
        <taxon>Gunneridae</taxon>
        <taxon>Pentapetalae</taxon>
        <taxon>rosids</taxon>
        <taxon>fabids</taxon>
        <taxon>Fabales</taxon>
        <taxon>Fabaceae</taxon>
        <taxon>Papilionoideae</taxon>
        <taxon>50 kb inversion clade</taxon>
        <taxon>dalbergioids sensu lato</taxon>
        <taxon>Dalbergieae</taxon>
        <taxon>Pterocarpus clade</taxon>
        <taxon>Stylosanthes</taxon>
    </lineage>
</organism>
<dbReference type="EMBL" id="JASCZI010211945">
    <property type="protein sequence ID" value="MED6197658.1"/>
    <property type="molecule type" value="Genomic_DNA"/>
</dbReference>
<dbReference type="Proteomes" id="UP001341840">
    <property type="component" value="Unassembled WGS sequence"/>
</dbReference>
<sequence length="128" mass="14319">MAMVELNLPPNLPSFRRKPHQKEYSSSSHQNAIPDPTPQLLVLPTIAVVVSFSVGKLLPLFTRPLCRLVAVGKSIFIVCKGLSIMVVDVGDLGNLIFEVTWFGEVSWTWKYVTNLVRSGWRENPRAIS</sequence>
<feature type="region of interest" description="Disordered" evidence="1">
    <location>
        <begin position="1"/>
        <end position="20"/>
    </location>
</feature>
<reference evidence="2 3" key="1">
    <citation type="journal article" date="2023" name="Plants (Basel)">
        <title>Bridging the Gap: Combining Genomics and Transcriptomics Approaches to Understand Stylosanthes scabra, an Orphan Legume from the Brazilian Caatinga.</title>
        <authorList>
            <person name="Ferreira-Neto J.R.C."/>
            <person name="da Silva M.D."/>
            <person name="Binneck E."/>
            <person name="de Melo N.F."/>
            <person name="da Silva R.H."/>
            <person name="de Melo A.L.T.M."/>
            <person name="Pandolfi V."/>
            <person name="Bustamante F.O."/>
            <person name="Brasileiro-Vidal A.C."/>
            <person name="Benko-Iseppon A.M."/>
        </authorList>
    </citation>
    <scope>NUCLEOTIDE SEQUENCE [LARGE SCALE GENOMIC DNA]</scope>
    <source>
        <tissue evidence="2">Leaves</tissue>
    </source>
</reference>
<evidence type="ECO:0000313" key="3">
    <source>
        <dbReference type="Proteomes" id="UP001341840"/>
    </source>
</evidence>